<dbReference type="Pfam" id="PF01642">
    <property type="entry name" value="MM_CoA_mutase"/>
    <property type="match status" value="1"/>
</dbReference>
<evidence type="ECO:0000256" key="4">
    <source>
        <dbReference type="ARBA" id="ARBA00023235"/>
    </source>
</evidence>
<keyword evidence="8" id="KW-1185">Reference proteome</keyword>
<reference evidence="7 8" key="1">
    <citation type="submission" date="2018-11" db="EMBL/GenBank/DDBJ databases">
        <title>Aureibaculum marinum gen. nov., sp. nov., a member of the family Flavobacteriaceae isolated from the Bohai Sea.</title>
        <authorList>
            <person name="Ji X."/>
        </authorList>
    </citation>
    <scope>NUCLEOTIDE SEQUENCE [LARGE SCALE GENOMIC DNA]</scope>
    <source>
        <strain evidence="7 8">BH-SD17</strain>
    </source>
</reference>
<dbReference type="Proteomes" id="UP000270856">
    <property type="component" value="Unassembled WGS sequence"/>
</dbReference>
<accession>A0A3N4NW17</accession>
<dbReference type="GO" id="GO:0031419">
    <property type="term" value="F:cobalamin binding"/>
    <property type="evidence" value="ECO:0007669"/>
    <property type="project" value="UniProtKB-KW"/>
</dbReference>
<feature type="domain" description="Methylmalonyl-CoA mutase alpha/beta chain catalytic" evidence="6">
    <location>
        <begin position="102"/>
        <end position="466"/>
    </location>
</feature>
<dbReference type="InterPro" id="IPR006099">
    <property type="entry name" value="MeMalonylCoA_mutase_a/b_cat"/>
</dbReference>
<keyword evidence="3" id="KW-0846">Cobalamin</keyword>
<protein>
    <recommendedName>
        <fullName evidence="6">Methylmalonyl-CoA mutase alpha/beta chain catalytic domain-containing protein</fullName>
    </recommendedName>
</protein>
<gene>
    <name evidence="7" type="ORF">EGM88_01830</name>
</gene>
<evidence type="ECO:0000259" key="6">
    <source>
        <dbReference type="Pfam" id="PF01642"/>
    </source>
</evidence>
<organism evidence="7 8">
    <name type="scientific">Aureibaculum marinum</name>
    <dbReference type="NCBI Taxonomy" id="2487930"/>
    <lineage>
        <taxon>Bacteria</taxon>
        <taxon>Pseudomonadati</taxon>
        <taxon>Bacteroidota</taxon>
        <taxon>Flavobacteriia</taxon>
        <taxon>Flavobacteriales</taxon>
        <taxon>Flavobacteriaceae</taxon>
        <taxon>Aureibaculum</taxon>
    </lineage>
</organism>
<dbReference type="CDD" id="cd03677">
    <property type="entry name" value="MM_CoA_mutase_beta"/>
    <property type="match status" value="1"/>
</dbReference>
<dbReference type="AlphaFoldDB" id="A0A3N4NW17"/>
<dbReference type="OrthoDB" id="9762378at2"/>
<dbReference type="SUPFAM" id="SSF51703">
    <property type="entry name" value="Cobalamin (vitamin B12)-dependent enzymes"/>
    <property type="match status" value="1"/>
</dbReference>
<comment type="caution">
    <text evidence="7">The sequence shown here is derived from an EMBL/GenBank/DDBJ whole genome shotgun (WGS) entry which is preliminary data.</text>
</comment>
<dbReference type="SUPFAM" id="SSF52242">
    <property type="entry name" value="Cobalamin (vitamin B12)-binding domain"/>
    <property type="match status" value="1"/>
</dbReference>
<comment type="cofactor">
    <cofactor evidence="1">
        <name>adenosylcob(III)alamin</name>
        <dbReference type="ChEBI" id="CHEBI:18408"/>
    </cofactor>
</comment>
<sequence length="605" mass="67644">MSNTSKSLFSEFKPVSKSEWIEKVNIDLKGADFDKKLVWKNLNKISIQPFYLNDENQIFLKNTGENSQSLVNYRAIVAENSEKANELALKAIDEGVTGLLFDVDTNTSVSQLLKNIKLNEVSVSFHLKSNAINFVKEFIAFVKENKVANLNLKGYIDTGLISNYVTTGHLEGEQFSIITELVKLTEDYPNFKAITISGNEYLDSGANQAQEIAYTLNSLVFIVQKLAENGLEIQAIFDNLNFRLGIGAEYFIEIGKFRAFNHLLTEIASKYDISDFSNTLIAKTSVWNKSVTDAHTNLLRATTEAMAAILGNVDGVLIDPYDKEFKEPSDFSSRIAGNITTILKEESYFGKVENPVDGSYYIEEVSTKIAEKALELFKYIEQHQGFYRAFEDKLIQNQIAEIRQEKIKLLSQRRLIMVGVNKYPNLMEKVASSVLAGKQDHESSKTLKPRRATLEIEAVRKATEEFVEKTGVRPVVELASFGNLTMRKARAAFAYDFIGVSGFDVLPEKSYESAQEAAETSAKSESNVVVICSSDNDYDEYAVDFIKTFRTINSDKVLLLAGNPKNIDELSAAGLDGCLHIKSDVIDTISSIQDKVKKTIKSLEV</sequence>
<name>A0A3N4NW17_9FLAO</name>
<dbReference type="InterPro" id="IPR036724">
    <property type="entry name" value="Cobalamin-bd_sf"/>
</dbReference>
<dbReference type="RefSeq" id="WP_123896260.1">
    <property type="nucleotide sequence ID" value="NZ_RPFJ01000002.1"/>
</dbReference>
<keyword evidence="5" id="KW-0170">Cobalt</keyword>
<evidence type="ECO:0000256" key="5">
    <source>
        <dbReference type="ARBA" id="ARBA00023285"/>
    </source>
</evidence>
<evidence type="ECO:0000256" key="1">
    <source>
        <dbReference type="ARBA" id="ARBA00001922"/>
    </source>
</evidence>
<keyword evidence="4" id="KW-0413">Isomerase</keyword>
<evidence type="ECO:0000313" key="7">
    <source>
        <dbReference type="EMBL" id="RPE00026.1"/>
    </source>
</evidence>
<dbReference type="GO" id="GO:0046872">
    <property type="term" value="F:metal ion binding"/>
    <property type="evidence" value="ECO:0007669"/>
    <property type="project" value="InterPro"/>
</dbReference>
<dbReference type="InterPro" id="IPR016176">
    <property type="entry name" value="Cbl-dep_enz_cat"/>
</dbReference>
<evidence type="ECO:0000313" key="8">
    <source>
        <dbReference type="Proteomes" id="UP000270856"/>
    </source>
</evidence>
<dbReference type="Gene3D" id="3.20.20.240">
    <property type="entry name" value="Methylmalonyl-CoA mutase"/>
    <property type="match status" value="1"/>
</dbReference>
<proteinExistence type="inferred from homology"/>
<dbReference type="PANTHER" id="PTHR48101:SF1">
    <property type="entry name" value="METHYLMALONYL-COA MUTASE, LARGE SUBUNIT"/>
    <property type="match status" value="1"/>
</dbReference>
<comment type="similarity">
    <text evidence="2">Belongs to the methylmalonyl-CoA mutase family.</text>
</comment>
<dbReference type="PANTHER" id="PTHR48101">
    <property type="entry name" value="METHYLMALONYL-COA MUTASE, MITOCHONDRIAL-RELATED"/>
    <property type="match status" value="1"/>
</dbReference>
<dbReference type="EMBL" id="RPFJ01000002">
    <property type="protein sequence ID" value="RPE00026.1"/>
    <property type="molecule type" value="Genomic_DNA"/>
</dbReference>
<evidence type="ECO:0000256" key="3">
    <source>
        <dbReference type="ARBA" id="ARBA00022628"/>
    </source>
</evidence>
<dbReference type="Gene3D" id="3.40.50.280">
    <property type="entry name" value="Cobalamin-binding domain"/>
    <property type="match status" value="1"/>
</dbReference>
<evidence type="ECO:0000256" key="2">
    <source>
        <dbReference type="ARBA" id="ARBA00008465"/>
    </source>
</evidence>
<dbReference type="GO" id="GO:0016866">
    <property type="term" value="F:intramolecular transferase activity"/>
    <property type="evidence" value="ECO:0007669"/>
    <property type="project" value="InterPro"/>
</dbReference>